<evidence type="ECO:0000259" key="8">
    <source>
        <dbReference type="PROSITE" id="PS50850"/>
    </source>
</evidence>
<keyword evidence="6 7" id="KW-0472">Membrane</keyword>
<keyword evidence="10" id="KW-1185">Reference proteome</keyword>
<evidence type="ECO:0000256" key="6">
    <source>
        <dbReference type="ARBA" id="ARBA00023136"/>
    </source>
</evidence>
<dbReference type="Proteomes" id="UP000013378">
    <property type="component" value="Unassembled WGS sequence"/>
</dbReference>
<gene>
    <name evidence="9" type="ORF">L21TH_0320</name>
</gene>
<dbReference type="CDD" id="cd17473">
    <property type="entry name" value="MFS_arabinose_efflux_permease_like"/>
    <property type="match status" value="1"/>
</dbReference>
<reference evidence="9 10" key="1">
    <citation type="journal article" date="2015" name="Geomicrobiol. J.">
        <title>Caldisalinibacter kiritimatiensis gen. nov., sp. nov., a moderately thermohalophilic thiosulfate-reducing bacterium from a hypersaline microbial mat.</title>
        <authorList>
            <person name="Ben Hania W."/>
            <person name="Joseph M."/>
            <person name="Fiebig A."/>
            <person name="Bunk B."/>
            <person name="Klenk H.-P."/>
            <person name="Fardeau M.-L."/>
            <person name="Spring S."/>
        </authorList>
    </citation>
    <scope>NUCLEOTIDE SEQUENCE [LARGE SCALE GENOMIC DNA]</scope>
    <source>
        <strain evidence="9 10">L21-TH-D2</strain>
    </source>
</reference>
<dbReference type="PROSITE" id="PS50850">
    <property type="entry name" value="MFS"/>
    <property type="match status" value="1"/>
</dbReference>
<dbReference type="Gene3D" id="1.20.1250.20">
    <property type="entry name" value="MFS general substrate transporter like domains"/>
    <property type="match status" value="1"/>
</dbReference>
<feature type="transmembrane region" description="Helical" evidence="7">
    <location>
        <begin position="130"/>
        <end position="153"/>
    </location>
</feature>
<feature type="transmembrane region" description="Helical" evidence="7">
    <location>
        <begin position="235"/>
        <end position="255"/>
    </location>
</feature>
<dbReference type="InterPro" id="IPR011701">
    <property type="entry name" value="MFS"/>
</dbReference>
<keyword evidence="3" id="KW-1003">Cell membrane</keyword>
<evidence type="ECO:0000313" key="10">
    <source>
        <dbReference type="Proteomes" id="UP000013378"/>
    </source>
</evidence>
<proteinExistence type="predicted"/>
<feature type="transmembrane region" description="Helical" evidence="7">
    <location>
        <begin position="319"/>
        <end position="340"/>
    </location>
</feature>
<feature type="transmembrane region" description="Helical" evidence="7">
    <location>
        <begin position="198"/>
        <end position="223"/>
    </location>
</feature>
<accession>R1CSF0</accession>
<dbReference type="eggNOG" id="COG2814">
    <property type="taxonomic scope" value="Bacteria"/>
</dbReference>
<comment type="caution">
    <text evidence="9">The sequence shown here is derived from an EMBL/GenBank/DDBJ whole genome shotgun (WGS) entry which is preliminary data.</text>
</comment>
<dbReference type="EMBL" id="ARZA01000047">
    <property type="protein sequence ID" value="EOD01581.1"/>
    <property type="molecule type" value="Genomic_DNA"/>
</dbReference>
<feature type="transmembrane region" description="Helical" evidence="7">
    <location>
        <begin position="72"/>
        <end position="91"/>
    </location>
</feature>
<comment type="subcellular location">
    <subcellularLocation>
        <location evidence="1">Cell membrane</location>
        <topology evidence="1">Multi-pass membrane protein</topology>
    </subcellularLocation>
</comment>
<evidence type="ECO:0000256" key="3">
    <source>
        <dbReference type="ARBA" id="ARBA00022475"/>
    </source>
</evidence>
<organism evidence="9 10">
    <name type="scientific">Caldisalinibacter kiritimatiensis</name>
    <dbReference type="NCBI Taxonomy" id="1304284"/>
    <lineage>
        <taxon>Bacteria</taxon>
        <taxon>Bacillati</taxon>
        <taxon>Bacillota</taxon>
        <taxon>Tissierellia</taxon>
        <taxon>Tissierellales</taxon>
        <taxon>Thermohalobacteraceae</taxon>
        <taxon>Caldisalinibacter</taxon>
    </lineage>
</organism>
<sequence>MNKLLKPAILSISLLIIMTNSTISPALGEISESFSNVNPNWVKMILTLPSIIIIPFSLLSSKMSVTISQRKIIIIGLIFYIFGGIGGSFTANIYELLFFRGILGAGMGFLMPFTRSLIADFFLGNERTKMMGYSNAAANLGSIIATLTAGWIAVYNWKYVFFIYFIAVISLLLIIIGLPEPKARNKIESKHYCINSKVIILATLAFFINVAFYAVVINIALFIKSKGLGNSQEAGIAMSILTLAGFLSSVFLQNLSKTFKRFNTPSSIALMGIGFFILSTGYNLFIIFLASFMIGFSLGILKPTIFLKVVDITPQYSNAFALSIVSGAIFLGKFLSPFILNFISFLLNDTSINLVFAFVGVTLSIASLISLIYSFHSSQIKIYK</sequence>
<dbReference type="STRING" id="1304284.L21TH_0320"/>
<feature type="transmembrane region" description="Helical" evidence="7">
    <location>
        <begin position="44"/>
        <end position="60"/>
    </location>
</feature>
<name>R1CSF0_9FIRM</name>
<feature type="transmembrane region" description="Helical" evidence="7">
    <location>
        <begin position="159"/>
        <end position="178"/>
    </location>
</feature>
<feature type="transmembrane region" description="Helical" evidence="7">
    <location>
        <begin position="97"/>
        <end position="118"/>
    </location>
</feature>
<dbReference type="OrthoDB" id="2963740at2"/>
<keyword evidence="4 7" id="KW-0812">Transmembrane</keyword>
<evidence type="ECO:0000256" key="1">
    <source>
        <dbReference type="ARBA" id="ARBA00004651"/>
    </source>
</evidence>
<feature type="domain" description="Major facilitator superfamily (MFS) profile" evidence="8">
    <location>
        <begin position="1"/>
        <end position="378"/>
    </location>
</feature>
<dbReference type="RefSeq" id="WP_006307442.1">
    <property type="nucleotide sequence ID" value="NZ_ARZA01000047.1"/>
</dbReference>
<dbReference type="AlphaFoldDB" id="R1CSF0"/>
<keyword evidence="5 7" id="KW-1133">Transmembrane helix</keyword>
<feature type="transmembrane region" description="Helical" evidence="7">
    <location>
        <begin position="352"/>
        <end position="375"/>
    </location>
</feature>
<evidence type="ECO:0000256" key="5">
    <source>
        <dbReference type="ARBA" id="ARBA00022989"/>
    </source>
</evidence>
<dbReference type="PANTHER" id="PTHR43124">
    <property type="entry name" value="PURINE EFFLUX PUMP PBUE"/>
    <property type="match status" value="1"/>
</dbReference>
<dbReference type="InterPro" id="IPR020846">
    <property type="entry name" value="MFS_dom"/>
</dbReference>
<evidence type="ECO:0000256" key="2">
    <source>
        <dbReference type="ARBA" id="ARBA00022448"/>
    </source>
</evidence>
<dbReference type="PANTHER" id="PTHR43124:SF3">
    <property type="entry name" value="CHLORAMPHENICOL EFFLUX PUMP RV0191"/>
    <property type="match status" value="1"/>
</dbReference>
<dbReference type="InterPro" id="IPR036259">
    <property type="entry name" value="MFS_trans_sf"/>
</dbReference>
<dbReference type="InterPro" id="IPR050189">
    <property type="entry name" value="MFS_Efflux_Transporters"/>
</dbReference>
<dbReference type="GO" id="GO:0022857">
    <property type="term" value="F:transmembrane transporter activity"/>
    <property type="evidence" value="ECO:0007669"/>
    <property type="project" value="InterPro"/>
</dbReference>
<protein>
    <recommendedName>
        <fullName evidence="8">Major facilitator superfamily (MFS) profile domain-containing protein</fullName>
    </recommendedName>
</protein>
<evidence type="ECO:0000256" key="4">
    <source>
        <dbReference type="ARBA" id="ARBA00022692"/>
    </source>
</evidence>
<keyword evidence="2" id="KW-0813">Transport</keyword>
<evidence type="ECO:0000256" key="7">
    <source>
        <dbReference type="SAM" id="Phobius"/>
    </source>
</evidence>
<dbReference type="GO" id="GO:0005886">
    <property type="term" value="C:plasma membrane"/>
    <property type="evidence" value="ECO:0007669"/>
    <property type="project" value="UniProtKB-SubCell"/>
</dbReference>
<dbReference type="Pfam" id="PF07690">
    <property type="entry name" value="MFS_1"/>
    <property type="match status" value="1"/>
</dbReference>
<evidence type="ECO:0000313" key="9">
    <source>
        <dbReference type="EMBL" id="EOD01581.1"/>
    </source>
</evidence>
<dbReference type="SUPFAM" id="SSF103473">
    <property type="entry name" value="MFS general substrate transporter"/>
    <property type="match status" value="1"/>
</dbReference>